<keyword evidence="2" id="KW-1185">Reference proteome</keyword>
<name>A0A563EYR4_9PSEU</name>
<dbReference type="EMBL" id="VOBR01000005">
    <property type="protein sequence ID" value="TWP52682.1"/>
    <property type="molecule type" value="Genomic_DNA"/>
</dbReference>
<dbReference type="Gene3D" id="3.30.450.40">
    <property type="match status" value="1"/>
</dbReference>
<comment type="caution">
    <text evidence="1">The sequence shown here is derived from an EMBL/GenBank/DDBJ whole genome shotgun (WGS) entry which is preliminary data.</text>
</comment>
<evidence type="ECO:0000313" key="1">
    <source>
        <dbReference type="EMBL" id="TWP52682.1"/>
    </source>
</evidence>
<dbReference type="RefSeq" id="WP_146350738.1">
    <property type="nucleotide sequence ID" value="NZ_VOBR01000005.1"/>
</dbReference>
<gene>
    <name evidence="1" type="ORF">FKR81_10305</name>
</gene>
<reference evidence="1 2" key="1">
    <citation type="submission" date="2019-07" db="EMBL/GenBank/DDBJ databases">
        <title>Lentzea xizangensis sp. nov., isolated from Qinghai-Tibetan Plateau Soils.</title>
        <authorList>
            <person name="Huang J."/>
        </authorList>
    </citation>
    <scope>NUCLEOTIDE SEQUENCE [LARGE SCALE GENOMIC DNA]</scope>
    <source>
        <strain evidence="1 2">FXJ1.1311</strain>
    </source>
</reference>
<evidence type="ECO:0000313" key="2">
    <source>
        <dbReference type="Proteomes" id="UP000316639"/>
    </source>
</evidence>
<organism evidence="1 2">
    <name type="scientific">Lentzea tibetensis</name>
    <dbReference type="NCBI Taxonomy" id="2591470"/>
    <lineage>
        <taxon>Bacteria</taxon>
        <taxon>Bacillati</taxon>
        <taxon>Actinomycetota</taxon>
        <taxon>Actinomycetes</taxon>
        <taxon>Pseudonocardiales</taxon>
        <taxon>Pseudonocardiaceae</taxon>
        <taxon>Lentzea</taxon>
    </lineage>
</organism>
<dbReference type="Proteomes" id="UP000316639">
    <property type="component" value="Unassembled WGS sequence"/>
</dbReference>
<protein>
    <submittedName>
        <fullName evidence="1">GAF domain-containing protein</fullName>
    </submittedName>
</protein>
<dbReference type="OrthoDB" id="4694899at2"/>
<dbReference type="InterPro" id="IPR029016">
    <property type="entry name" value="GAF-like_dom_sf"/>
</dbReference>
<sequence>MDYRTNSSMFSLLTEHWEEHDVLSVVVEIARKINGADRGNLQLFDRGLGGLRIAAQHGFSRPFLDFFELVADDGSACGEAMARNRVVVVPDVQRSPIFDLRAKRIMLDAGALSVQSTPAGQLERSADRGAVHALRPAVGADPWRAVPRPHARGRGRRLVHAAALITPRHR</sequence>
<accession>A0A563EYR4</accession>
<dbReference type="AlphaFoldDB" id="A0A563EYR4"/>
<proteinExistence type="predicted"/>
<dbReference type="SUPFAM" id="SSF55781">
    <property type="entry name" value="GAF domain-like"/>
    <property type="match status" value="1"/>
</dbReference>